<dbReference type="Proteomes" id="UP000236161">
    <property type="component" value="Unassembled WGS sequence"/>
</dbReference>
<evidence type="ECO:0000256" key="1">
    <source>
        <dbReference type="SAM" id="MobiDB-lite"/>
    </source>
</evidence>
<proteinExistence type="predicted"/>
<reference evidence="2 3" key="1">
    <citation type="journal article" date="2017" name="Nature">
        <title>The Apostasia genome and the evolution of orchids.</title>
        <authorList>
            <person name="Zhang G.Q."/>
            <person name="Liu K.W."/>
            <person name="Li Z."/>
            <person name="Lohaus R."/>
            <person name="Hsiao Y.Y."/>
            <person name="Niu S.C."/>
            <person name="Wang J.Y."/>
            <person name="Lin Y.C."/>
            <person name="Xu Q."/>
            <person name="Chen L.J."/>
            <person name="Yoshida K."/>
            <person name="Fujiwara S."/>
            <person name="Wang Z.W."/>
            <person name="Zhang Y.Q."/>
            <person name="Mitsuda N."/>
            <person name="Wang M."/>
            <person name="Liu G.H."/>
            <person name="Pecoraro L."/>
            <person name="Huang H.X."/>
            <person name="Xiao X.J."/>
            <person name="Lin M."/>
            <person name="Wu X.Y."/>
            <person name="Wu W.L."/>
            <person name="Chen Y.Y."/>
            <person name="Chang S.B."/>
            <person name="Sakamoto S."/>
            <person name="Ohme-Takagi M."/>
            <person name="Yagi M."/>
            <person name="Zeng S.J."/>
            <person name="Shen C.Y."/>
            <person name="Yeh C.M."/>
            <person name="Luo Y.B."/>
            <person name="Tsai W.C."/>
            <person name="Van de Peer Y."/>
            <person name="Liu Z.J."/>
        </authorList>
    </citation>
    <scope>NUCLEOTIDE SEQUENCE [LARGE SCALE GENOMIC DNA]</scope>
    <source>
        <strain evidence="3">cv. Shenzhen</strain>
        <tissue evidence="2">Stem</tissue>
    </source>
</reference>
<feature type="region of interest" description="Disordered" evidence="1">
    <location>
        <begin position="78"/>
        <end position="99"/>
    </location>
</feature>
<name>A0A2I0A0H1_9ASPA</name>
<evidence type="ECO:0000313" key="2">
    <source>
        <dbReference type="EMBL" id="PKA49037.1"/>
    </source>
</evidence>
<evidence type="ECO:0000313" key="3">
    <source>
        <dbReference type="Proteomes" id="UP000236161"/>
    </source>
</evidence>
<organism evidence="2 3">
    <name type="scientific">Apostasia shenzhenica</name>
    <dbReference type="NCBI Taxonomy" id="1088818"/>
    <lineage>
        <taxon>Eukaryota</taxon>
        <taxon>Viridiplantae</taxon>
        <taxon>Streptophyta</taxon>
        <taxon>Embryophyta</taxon>
        <taxon>Tracheophyta</taxon>
        <taxon>Spermatophyta</taxon>
        <taxon>Magnoliopsida</taxon>
        <taxon>Liliopsida</taxon>
        <taxon>Asparagales</taxon>
        <taxon>Orchidaceae</taxon>
        <taxon>Apostasioideae</taxon>
        <taxon>Apostasia</taxon>
    </lineage>
</organism>
<feature type="region of interest" description="Disordered" evidence="1">
    <location>
        <begin position="10"/>
        <end position="39"/>
    </location>
</feature>
<accession>A0A2I0A0H1</accession>
<dbReference type="AlphaFoldDB" id="A0A2I0A0H1"/>
<dbReference type="EMBL" id="KZ452040">
    <property type="protein sequence ID" value="PKA49037.1"/>
    <property type="molecule type" value="Genomic_DNA"/>
</dbReference>
<keyword evidence="3" id="KW-1185">Reference proteome</keyword>
<sequence>MDLFLGVAESLREEIPETGAPTKSNQAGARRPSVREEAPKRLRIPLSNAREGARAAPRSLQGDTRADLLVENAIMVADDEVQPRKRGAEKQPSALASGV</sequence>
<protein>
    <submittedName>
        <fullName evidence="2">Uncharacterized protein</fullName>
    </submittedName>
</protein>
<gene>
    <name evidence="2" type="ORF">AXF42_Ash010721</name>
</gene>